<dbReference type="RefSeq" id="WP_050351719.1">
    <property type="nucleotide sequence ID" value="NZ_CP073011.1"/>
</dbReference>
<gene>
    <name evidence="7" type="ORF">AFK71_11775</name>
</gene>
<keyword evidence="4" id="KW-0964">Secreted</keyword>
<dbReference type="Pfam" id="PF00700">
    <property type="entry name" value="Flagellin_C"/>
    <property type="match status" value="1"/>
</dbReference>
<dbReference type="EMBL" id="LGTO01000007">
    <property type="protein sequence ID" value="KNE19209.1"/>
    <property type="molecule type" value="Genomic_DNA"/>
</dbReference>
<evidence type="ECO:0000256" key="2">
    <source>
        <dbReference type="ARBA" id="ARBA00020110"/>
    </source>
</evidence>
<evidence type="ECO:0000256" key="4">
    <source>
        <dbReference type="RuleBase" id="RU362073"/>
    </source>
</evidence>
<dbReference type="PATRIC" id="fig|1473.5.peg.904"/>
<evidence type="ECO:0000313" key="7">
    <source>
        <dbReference type="EMBL" id="KNE19209.1"/>
    </source>
</evidence>
<dbReference type="PANTHER" id="PTHR42792:SF2">
    <property type="entry name" value="FLAGELLIN"/>
    <property type="match status" value="1"/>
</dbReference>
<keyword evidence="7" id="KW-0969">Cilium</keyword>
<dbReference type="GO" id="GO:0005198">
    <property type="term" value="F:structural molecule activity"/>
    <property type="evidence" value="ECO:0007669"/>
    <property type="project" value="UniProtKB-UniRule"/>
</dbReference>
<dbReference type="OrthoDB" id="9796789at2"/>
<dbReference type="Gene3D" id="3.30.70.2120">
    <property type="match status" value="1"/>
</dbReference>
<dbReference type="Gene3D" id="6.10.10.10">
    <property type="entry name" value="Flagellar export chaperone, C-terminal domain"/>
    <property type="match status" value="1"/>
</dbReference>
<reference evidence="8" key="1">
    <citation type="submission" date="2015-07" db="EMBL/GenBank/DDBJ databases">
        <title>Fjat-10053 dsm26.</title>
        <authorList>
            <person name="Liu B."/>
            <person name="Wang J."/>
            <person name="Zhu Y."/>
            <person name="Liu G."/>
            <person name="Chen Q."/>
            <person name="Chen Z."/>
            <person name="Lan J."/>
            <person name="Che J."/>
            <person name="Ge C."/>
            <person name="Shi H."/>
            <person name="Pan Z."/>
            <person name="Liu X."/>
        </authorList>
    </citation>
    <scope>NUCLEOTIDE SEQUENCE [LARGE SCALE GENOMIC DNA]</scope>
    <source>
        <strain evidence="8">DSM 26</strain>
    </source>
</reference>
<comment type="caution">
    <text evidence="7">The sequence shown here is derived from an EMBL/GenBank/DDBJ whole genome shotgun (WGS) entry which is preliminary data.</text>
</comment>
<keyword evidence="7" id="KW-0966">Cell projection</keyword>
<dbReference type="PANTHER" id="PTHR42792">
    <property type="entry name" value="FLAGELLIN"/>
    <property type="match status" value="1"/>
</dbReference>
<protein>
    <recommendedName>
        <fullName evidence="2 4">Flagellin</fullName>
    </recommendedName>
</protein>
<dbReference type="InterPro" id="IPR001029">
    <property type="entry name" value="Flagellin_N"/>
</dbReference>
<comment type="similarity">
    <text evidence="1 4">Belongs to the bacterial flagellin family.</text>
</comment>
<organism evidence="7 8">
    <name type="scientific">Virgibacillus pantothenticus</name>
    <dbReference type="NCBI Taxonomy" id="1473"/>
    <lineage>
        <taxon>Bacteria</taxon>
        <taxon>Bacillati</taxon>
        <taxon>Bacillota</taxon>
        <taxon>Bacilli</taxon>
        <taxon>Bacillales</taxon>
        <taxon>Bacillaceae</taxon>
        <taxon>Virgibacillus</taxon>
    </lineage>
</organism>
<sequence>MIINHNIAALNTHRQLSNNNNAVQSSLEKLSSGLKINKAGDDAAGLAISEKMRGQIRGLEMAQKNAQDGISLIQTAEGAMNETHAILQRMRELANQSSNDTNTDQDRAELQKEVDQLANALNDISEDTEFNTKKLLDGTLKDATFHVGANEGQNLKVSISNMSGTELKVAETYNVDDLTYQDATQDVDYTVGTNGDEITYGKETAKWQAADPDPAGDGSLPGTPAGYYDGGKLVLEADTKLTDGETGTIKGKAGGYYDGDKLVIEAEEDNLSGEVTVGINISSQESADKAISTIQTAIDNVSAERSKIGAVQNRLQHTINNLGTSAENLTAAESRIRDVDMAKEMMAFTKNNILTQAAQSMLAQANQQPQGVLQLLR</sequence>
<proteinExistence type="inferred from homology"/>
<dbReference type="InterPro" id="IPR046358">
    <property type="entry name" value="Flagellin_C"/>
</dbReference>
<dbReference type="Proteomes" id="UP000036780">
    <property type="component" value="Unassembled WGS sequence"/>
</dbReference>
<dbReference type="SUPFAM" id="SSF64518">
    <property type="entry name" value="Phase 1 flagellin"/>
    <property type="match status" value="1"/>
</dbReference>
<name>A0A0L0QL23_VIRPA</name>
<dbReference type="GeneID" id="66872263"/>
<dbReference type="Pfam" id="PF00669">
    <property type="entry name" value="Flagellin_N"/>
    <property type="match status" value="1"/>
</dbReference>
<dbReference type="InterPro" id="IPR042187">
    <property type="entry name" value="Flagellin_C_sub2"/>
</dbReference>
<evidence type="ECO:0000256" key="3">
    <source>
        <dbReference type="ARBA" id="ARBA00023143"/>
    </source>
</evidence>
<dbReference type="GO" id="GO:0009288">
    <property type="term" value="C:bacterial-type flagellum"/>
    <property type="evidence" value="ECO:0007669"/>
    <property type="project" value="UniProtKB-SubCell"/>
</dbReference>
<keyword evidence="8" id="KW-1185">Reference proteome</keyword>
<evidence type="ECO:0000259" key="6">
    <source>
        <dbReference type="Pfam" id="PF00700"/>
    </source>
</evidence>
<evidence type="ECO:0000256" key="1">
    <source>
        <dbReference type="ARBA" id="ARBA00005709"/>
    </source>
</evidence>
<evidence type="ECO:0000313" key="8">
    <source>
        <dbReference type="Proteomes" id="UP000036780"/>
    </source>
</evidence>
<feature type="domain" description="Flagellin N-terminal" evidence="5">
    <location>
        <begin position="3"/>
        <end position="139"/>
    </location>
</feature>
<dbReference type="InterPro" id="IPR001492">
    <property type="entry name" value="Flagellin"/>
</dbReference>
<keyword evidence="3 4" id="KW-0975">Bacterial flagellum</keyword>
<comment type="subcellular location">
    <subcellularLocation>
        <location evidence="4">Secreted</location>
    </subcellularLocation>
    <subcellularLocation>
        <location evidence="4">Bacterial flagellum</location>
    </subcellularLocation>
</comment>
<accession>A0A0L0QL23</accession>
<dbReference type="PRINTS" id="PR00207">
    <property type="entry name" value="FLAGELLIN"/>
</dbReference>
<comment type="function">
    <text evidence="4">Flagellin is the subunit protein which polymerizes to form the filaments of bacterial flagella.</text>
</comment>
<dbReference type="Gene3D" id="1.20.1330.10">
    <property type="entry name" value="f41 fragment of flagellin, N-terminal domain"/>
    <property type="match status" value="1"/>
</dbReference>
<feature type="domain" description="Flagellin C-terminal" evidence="6">
    <location>
        <begin position="292"/>
        <end position="376"/>
    </location>
</feature>
<dbReference type="GO" id="GO:0005576">
    <property type="term" value="C:extracellular region"/>
    <property type="evidence" value="ECO:0007669"/>
    <property type="project" value="UniProtKB-SubCell"/>
</dbReference>
<evidence type="ECO:0000259" key="5">
    <source>
        <dbReference type="Pfam" id="PF00669"/>
    </source>
</evidence>
<keyword evidence="7" id="KW-0282">Flagellum</keyword>
<dbReference type="AlphaFoldDB" id="A0A0L0QL23"/>